<accession>A0ABR0AG36</accession>
<reference evidence="2 3" key="1">
    <citation type="journal article" date="2023" name="Nucleic Acids Res.">
        <title>The hologenome of Daphnia magna reveals possible DNA methylation and microbiome-mediated evolution of the host genome.</title>
        <authorList>
            <person name="Chaturvedi A."/>
            <person name="Li X."/>
            <person name="Dhandapani V."/>
            <person name="Marshall H."/>
            <person name="Kissane S."/>
            <person name="Cuenca-Cambronero M."/>
            <person name="Asole G."/>
            <person name="Calvet F."/>
            <person name="Ruiz-Romero M."/>
            <person name="Marangio P."/>
            <person name="Guigo R."/>
            <person name="Rago D."/>
            <person name="Mirbahai L."/>
            <person name="Eastwood N."/>
            <person name="Colbourne J.K."/>
            <person name="Zhou J."/>
            <person name="Mallon E."/>
            <person name="Orsini L."/>
        </authorList>
    </citation>
    <scope>NUCLEOTIDE SEQUENCE [LARGE SCALE GENOMIC DNA]</scope>
    <source>
        <strain evidence="2">LRV0_1</strain>
    </source>
</reference>
<sequence>MHSLTHPPILNPVIQLGLRKTVSKGLARNRYIPEGLFRPFDWLSPLLHPSMSFCFPLPHFPDVQYPAHKSEHRLNFLKPPIGGKEGRRSNGHIGHPHSGHPDILGMS</sequence>
<evidence type="ECO:0000256" key="1">
    <source>
        <dbReference type="SAM" id="MobiDB-lite"/>
    </source>
</evidence>
<dbReference type="Proteomes" id="UP001234178">
    <property type="component" value="Unassembled WGS sequence"/>
</dbReference>
<evidence type="ECO:0000313" key="3">
    <source>
        <dbReference type="Proteomes" id="UP001234178"/>
    </source>
</evidence>
<keyword evidence="3" id="KW-1185">Reference proteome</keyword>
<gene>
    <name evidence="2" type="ORF">OUZ56_009472</name>
</gene>
<organism evidence="2 3">
    <name type="scientific">Daphnia magna</name>
    <dbReference type="NCBI Taxonomy" id="35525"/>
    <lineage>
        <taxon>Eukaryota</taxon>
        <taxon>Metazoa</taxon>
        <taxon>Ecdysozoa</taxon>
        <taxon>Arthropoda</taxon>
        <taxon>Crustacea</taxon>
        <taxon>Branchiopoda</taxon>
        <taxon>Diplostraca</taxon>
        <taxon>Cladocera</taxon>
        <taxon>Anomopoda</taxon>
        <taxon>Daphniidae</taxon>
        <taxon>Daphnia</taxon>
    </lineage>
</organism>
<dbReference type="EMBL" id="JAOYFB010000037">
    <property type="protein sequence ID" value="KAK4024082.1"/>
    <property type="molecule type" value="Genomic_DNA"/>
</dbReference>
<comment type="caution">
    <text evidence="2">The sequence shown here is derived from an EMBL/GenBank/DDBJ whole genome shotgun (WGS) entry which is preliminary data.</text>
</comment>
<feature type="region of interest" description="Disordered" evidence="1">
    <location>
        <begin position="75"/>
        <end position="107"/>
    </location>
</feature>
<proteinExistence type="predicted"/>
<evidence type="ECO:0000313" key="2">
    <source>
        <dbReference type="EMBL" id="KAK4024082.1"/>
    </source>
</evidence>
<protein>
    <submittedName>
        <fullName evidence="2">Uncharacterized protein</fullName>
    </submittedName>
</protein>
<name>A0ABR0AG36_9CRUS</name>